<proteinExistence type="predicted"/>
<organism evidence="2 3">
    <name type="scientific">Chitinophaga terrae</name>
    <name type="common">ex Kim and Jung 2007</name>
    <dbReference type="NCBI Taxonomy" id="408074"/>
    <lineage>
        <taxon>Bacteria</taxon>
        <taxon>Pseudomonadati</taxon>
        <taxon>Bacteroidota</taxon>
        <taxon>Chitinophagia</taxon>
        <taxon>Chitinophagales</taxon>
        <taxon>Chitinophagaceae</taxon>
        <taxon>Chitinophaga</taxon>
    </lineage>
</organism>
<evidence type="ECO:0000313" key="3">
    <source>
        <dbReference type="Proteomes" id="UP000199656"/>
    </source>
</evidence>
<keyword evidence="3" id="KW-1185">Reference proteome</keyword>
<sequence>MSICRIMLFSLIFSLLLSCTKKESSVVVSRGYGEIDQVLKDSVSTVFNGKCYTIIHVDGRVVYERGFGGYDGNTRLLIASCSKWISAAVLMSLVDEGKIKLTDTIGKFLPVYTAYGKGNITIAQLFSHTSGFPGNSTQGYESNVLSTLSQCAEQVARNVDLAYQPGSTFYYGGLSMQIAGRICEVASGKSWKVLAAEKIFNPCGMTNTDYGMTANPQIAGGVRSTANDYIRFLDMLMNNGIAYTGKRVLSENAIALMEKGYTADAKVGYSPYPLALLNSRNFYGIGNWRDVTAENDNLVENTSPGLFGSHPWINRSKRLTGIIFTFVDKGFVKTTPTCLKIRALAR</sequence>
<dbReference type="Pfam" id="PF00144">
    <property type="entry name" value="Beta-lactamase"/>
    <property type="match status" value="1"/>
</dbReference>
<dbReference type="Proteomes" id="UP000199656">
    <property type="component" value="Unassembled WGS sequence"/>
</dbReference>
<dbReference type="AlphaFoldDB" id="A0A1H4EG57"/>
<dbReference type="InterPro" id="IPR050789">
    <property type="entry name" value="Diverse_Enzym_Activities"/>
</dbReference>
<dbReference type="Gene3D" id="3.40.710.10">
    <property type="entry name" value="DD-peptidase/beta-lactamase superfamily"/>
    <property type="match status" value="1"/>
</dbReference>
<evidence type="ECO:0000313" key="2">
    <source>
        <dbReference type="EMBL" id="SEA84051.1"/>
    </source>
</evidence>
<dbReference type="PROSITE" id="PS51257">
    <property type="entry name" value="PROKAR_LIPOPROTEIN"/>
    <property type="match status" value="1"/>
</dbReference>
<dbReference type="RefSeq" id="WP_089763420.1">
    <property type="nucleotide sequence ID" value="NZ_FNRL01000018.1"/>
</dbReference>
<evidence type="ECO:0000259" key="1">
    <source>
        <dbReference type="Pfam" id="PF00144"/>
    </source>
</evidence>
<gene>
    <name evidence="2" type="ORF">SAMN05660909_03708</name>
</gene>
<dbReference type="InterPro" id="IPR012338">
    <property type="entry name" value="Beta-lactam/transpept-like"/>
</dbReference>
<reference evidence="3" key="1">
    <citation type="submission" date="2016-10" db="EMBL/GenBank/DDBJ databases">
        <authorList>
            <person name="Varghese N."/>
            <person name="Submissions S."/>
        </authorList>
    </citation>
    <scope>NUCLEOTIDE SEQUENCE [LARGE SCALE GENOMIC DNA]</scope>
    <source>
        <strain evidence="3">DSM 23920</strain>
    </source>
</reference>
<accession>A0A1H4EG57</accession>
<name>A0A1H4EG57_9BACT</name>
<dbReference type="STRING" id="408074.SAMN05660909_03708"/>
<dbReference type="PANTHER" id="PTHR43283:SF3">
    <property type="entry name" value="BETA-LACTAMASE FAMILY PROTEIN (AFU_ORTHOLOGUE AFUA_5G07500)"/>
    <property type="match status" value="1"/>
</dbReference>
<dbReference type="EMBL" id="FNRL01000018">
    <property type="protein sequence ID" value="SEA84051.1"/>
    <property type="molecule type" value="Genomic_DNA"/>
</dbReference>
<dbReference type="OrthoDB" id="2247630at2"/>
<feature type="domain" description="Beta-lactamase-related" evidence="1">
    <location>
        <begin position="55"/>
        <end position="325"/>
    </location>
</feature>
<dbReference type="InterPro" id="IPR001466">
    <property type="entry name" value="Beta-lactam-related"/>
</dbReference>
<protein>
    <submittedName>
        <fullName evidence="2">CubicO group peptidase, beta-lactamase class C family</fullName>
    </submittedName>
</protein>
<dbReference type="PANTHER" id="PTHR43283">
    <property type="entry name" value="BETA-LACTAMASE-RELATED"/>
    <property type="match status" value="1"/>
</dbReference>
<dbReference type="SUPFAM" id="SSF56601">
    <property type="entry name" value="beta-lactamase/transpeptidase-like"/>
    <property type="match status" value="1"/>
</dbReference>